<keyword evidence="1" id="KW-0472">Membrane</keyword>
<evidence type="ECO:0000256" key="1">
    <source>
        <dbReference type="SAM" id="Phobius"/>
    </source>
</evidence>
<evidence type="ECO:0000313" key="3">
    <source>
        <dbReference type="Proteomes" id="UP000187735"/>
    </source>
</evidence>
<dbReference type="InterPro" id="IPR014719">
    <property type="entry name" value="Ribosomal_bL12_C/ClpS-like"/>
</dbReference>
<keyword evidence="3" id="KW-1185">Reference proteome</keyword>
<protein>
    <recommendedName>
        <fullName evidence="4">Ribosomal protein L7/L12 C-terminal domain-containing protein</fullName>
    </recommendedName>
</protein>
<keyword evidence="1" id="KW-0812">Transmembrane</keyword>
<gene>
    <name evidence="2" type="ORF">Fuma_00465</name>
</gene>
<keyword evidence="1" id="KW-1133">Transmembrane helix</keyword>
<dbReference type="OrthoDB" id="214992at2"/>
<dbReference type="RefSeq" id="WP_077022713.1">
    <property type="nucleotide sequence ID" value="NZ_CP017641.1"/>
</dbReference>
<dbReference type="KEGG" id="fmr:Fuma_00465"/>
<feature type="transmembrane region" description="Helical" evidence="1">
    <location>
        <begin position="68"/>
        <end position="88"/>
    </location>
</feature>
<name>A0A1P8WA03_9PLAN</name>
<evidence type="ECO:0008006" key="4">
    <source>
        <dbReference type="Google" id="ProtNLM"/>
    </source>
</evidence>
<reference evidence="2 3" key="1">
    <citation type="journal article" date="2016" name="Front. Microbiol.">
        <title>Fuerstia marisgermanicae gen. nov., sp. nov., an Unusual Member of the Phylum Planctomycetes from the German Wadden Sea.</title>
        <authorList>
            <person name="Kohn T."/>
            <person name="Heuer A."/>
            <person name="Jogler M."/>
            <person name="Vollmers J."/>
            <person name="Boedeker C."/>
            <person name="Bunk B."/>
            <person name="Rast P."/>
            <person name="Borchert D."/>
            <person name="Glockner I."/>
            <person name="Freese H.M."/>
            <person name="Klenk H.P."/>
            <person name="Overmann J."/>
            <person name="Kaster A.K."/>
            <person name="Rohde M."/>
            <person name="Wiegand S."/>
            <person name="Jogler C."/>
        </authorList>
    </citation>
    <scope>NUCLEOTIDE SEQUENCE [LARGE SCALE GENOMIC DNA]</scope>
    <source>
        <strain evidence="2 3">NH11</strain>
    </source>
</reference>
<evidence type="ECO:0000313" key="2">
    <source>
        <dbReference type="EMBL" id="APZ90881.1"/>
    </source>
</evidence>
<dbReference type="AlphaFoldDB" id="A0A1P8WA03"/>
<dbReference type="Proteomes" id="UP000187735">
    <property type="component" value="Chromosome"/>
</dbReference>
<organism evidence="2 3">
    <name type="scientific">Fuerstiella marisgermanici</name>
    <dbReference type="NCBI Taxonomy" id="1891926"/>
    <lineage>
        <taxon>Bacteria</taxon>
        <taxon>Pseudomonadati</taxon>
        <taxon>Planctomycetota</taxon>
        <taxon>Planctomycetia</taxon>
        <taxon>Planctomycetales</taxon>
        <taxon>Planctomycetaceae</taxon>
        <taxon>Fuerstiella</taxon>
    </lineage>
</organism>
<sequence>MADEDLAPGVVADMTEALERGRKLQAIRIYRDSTGKGLMEAKEFVDQLIPSLVEKDPERFAGLDRKGAGCSTAVLLFATAVCSLLIFLRG</sequence>
<proteinExistence type="predicted"/>
<dbReference type="SUPFAM" id="SSF54736">
    <property type="entry name" value="ClpS-like"/>
    <property type="match status" value="1"/>
</dbReference>
<dbReference type="STRING" id="1891926.Fuma_00465"/>
<accession>A0A1P8WA03</accession>
<dbReference type="Gene3D" id="3.30.1390.10">
    <property type="match status" value="1"/>
</dbReference>
<dbReference type="EMBL" id="CP017641">
    <property type="protein sequence ID" value="APZ90881.1"/>
    <property type="molecule type" value="Genomic_DNA"/>
</dbReference>